<dbReference type="OrthoDB" id="9781189at2"/>
<dbReference type="PANTHER" id="PTHR47619:SF1">
    <property type="entry name" value="EXODEOXYRIBONUCLEASE WALJ"/>
    <property type="match status" value="1"/>
</dbReference>
<dbReference type="InterPro" id="IPR052533">
    <property type="entry name" value="WalJ/YycJ-like"/>
</dbReference>
<name>A0A1M6GVZ4_9FIRM</name>
<dbReference type="AlphaFoldDB" id="A0A1M6GVZ4"/>
<dbReference type="InterPro" id="IPR036866">
    <property type="entry name" value="RibonucZ/Hydroxyglut_hydro"/>
</dbReference>
<dbReference type="EMBL" id="FQZS01000017">
    <property type="protein sequence ID" value="SHJ14123.1"/>
    <property type="molecule type" value="Genomic_DNA"/>
</dbReference>
<dbReference type="Pfam" id="PF12706">
    <property type="entry name" value="Lactamase_B_2"/>
    <property type="match status" value="1"/>
</dbReference>
<feature type="domain" description="Metallo-beta-lactamase" evidence="1">
    <location>
        <begin position="13"/>
        <end position="193"/>
    </location>
</feature>
<dbReference type="Gene3D" id="3.60.15.10">
    <property type="entry name" value="Ribonuclease Z/Hydroxyacylglutathione hydrolase-like"/>
    <property type="match status" value="1"/>
</dbReference>
<dbReference type="PANTHER" id="PTHR47619">
    <property type="entry name" value="METALLO-HYDROLASE YYCJ-RELATED"/>
    <property type="match status" value="1"/>
</dbReference>
<dbReference type="STRING" id="1122184.SAMN02745176_02543"/>
<evidence type="ECO:0000313" key="2">
    <source>
        <dbReference type="EMBL" id="SHJ14123.1"/>
    </source>
</evidence>
<dbReference type="SUPFAM" id="SSF56281">
    <property type="entry name" value="Metallo-hydrolase/oxidoreductase"/>
    <property type="match status" value="1"/>
</dbReference>
<reference evidence="2 3" key="1">
    <citation type="submission" date="2016-11" db="EMBL/GenBank/DDBJ databases">
        <authorList>
            <person name="Jaros S."/>
            <person name="Januszkiewicz K."/>
            <person name="Wedrychowicz H."/>
        </authorList>
    </citation>
    <scope>NUCLEOTIDE SEQUENCE [LARGE SCALE GENOMIC DNA]</scope>
    <source>
        <strain evidence="2 3">DSM 19022</strain>
    </source>
</reference>
<proteinExistence type="predicted"/>
<dbReference type="SMART" id="SM00849">
    <property type="entry name" value="Lactamase_B"/>
    <property type="match status" value="1"/>
</dbReference>
<evidence type="ECO:0000259" key="1">
    <source>
        <dbReference type="SMART" id="SM00849"/>
    </source>
</evidence>
<accession>A0A1M6GVZ4</accession>
<dbReference type="InterPro" id="IPR001279">
    <property type="entry name" value="Metallo-B-lactamas"/>
</dbReference>
<organism evidence="2 3">
    <name type="scientific">Lutispora thermophila DSM 19022</name>
    <dbReference type="NCBI Taxonomy" id="1122184"/>
    <lineage>
        <taxon>Bacteria</taxon>
        <taxon>Bacillati</taxon>
        <taxon>Bacillota</taxon>
        <taxon>Clostridia</taxon>
        <taxon>Lutisporales</taxon>
        <taxon>Lutisporaceae</taxon>
        <taxon>Lutispora</taxon>
    </lineage>
</organism>
<dbReference type="Proteomes" id="UP000184442">
    <property type="component" value="Unassembled WGS sequence"/>
</dbReference>
<evidence type="ECO:0000313" key="3">
    <source>
        <dbReference type="Proteomes" id="UP000184442"/>
    </source>
</evidence>
<protein>
    <submittedName>
        <fullName evidence="2">Phosphoribosyl 1,2-cyclic phosphodiesterase</fullName>
    </submittedName>
</protein>
<dbReference type="RefSeq" id="WP_073026562.1">
    <property type="nucleotide sequence ID" value="NZ_FQZS01000017.1"/>
</dbReference>
<gene>
    <name evidence="2" type="ORF">SAMN02745176_02543</name>
</gene>
<sequence length="264" mass="28647">MTLRFCSIASGSSGNCIYVGNDDSGLLVDAGISCKGILESLKNIGVCNSSIKGILVTHEHSDHIKSIGAMSRKLNMPIYANCKTWEALDGSVGKVKAENIRIFDTNKGFYIDDIYVSPFSISHDAADPVGYTFSFGSKKVGLATDLGYFSQTVREALKGSAFVMLEANHDIEMLKVGSYPYFLKRRILGEQGHLSNEASGYAACELVDLGVKQIMLGHLSKENNFPQLAYETVKGILEQKGIAVQRDVTLDVAPRSSISKVFSV</sequence>
<keyword evidence="3" id="KW-1185">Reference proteome</keyword>